<dbReference type="EMBL" id="LNAM01000203">
    <property type="protein sequence ID" value="KSV57717.1"/>
    <property type="molecule type" value="Genomic_DNA"/>
</dbReference>
<dbReference type="OrthoDB" id="2084730at2"/>
<comment type="caution">
    <text evidence="1">The sequence shown here is derived from an EMBL/GenBank/DDBJ whole genome shotgun (WGS) entry which is preliminary data.</text>
</comment>
<reference evidence="1 2" key="1">
    <citation type="submission" date="2015-11" db="EMBL/GenBank/DDBJ databases">
        <title>Butyribacter intestini gen. nov., sp. nov., a butyric acid-producing bacterium of the family Lachnospiraceae isolated from the human faeces.</title>
        <authorList>
            <person name="Zou Y."/>
            <person name="Xue W."/>
            <person name="Luo G."/>
            <person name="Lv M."/>
        </authorList>
    </citation>
    <scope>NUCLEOTIDE SEQUENCE [LARGE SCALE GENOMIC DNA]</scope>
    <source>
        <strain evidence="1 2">ACET-33324</strain>
    </source>
</reference>
<keyword evidence="2" id="KW-1185">Reference proteome</keyword>
<dbReference type="AlphaFoldDB" id="A0A0V8QAU7"/>
<organism evidence="1 2">
    <name type="scientific">Acetivibrio ethanolgignens</name>
    <dbReference type="NCBI Taxonomy" id="290052"/>
    <lineage>
        <taxon>Bacteria</taxon>
        <taxon>Bacillati</taxon>
        <taxon>Bacillota</taxon>
        <taxon>Clostridia</taxon>
        <taxon>Eubacteriales</taxon>
        <taxon>Oscillospiraceae</taxon>
        <taxon>Acetivibrio</taxon>
    </lineage>
</organism>
<gene>
    <name evidence="1" type="ORF">ASU35_15345</name>
</gene>
<protein>
    <submittedName>
        <fullName evidence="1">Uncharacterized protein</fullName>
    </submittedName>
</protein>
<evidence type="ECO:0000313" key="1">
    <source>
        <dbReference type="EMBL" id="KSV57717.1"/>
    </source>
</evidence>
<proteinExistence type="predicted"/>
<accession>A0A0V8QAU7</accession>
<name>A0A0V8QAU7_9FIRM</name>
<evidence type="ECO:0000313" key="2">
    <source>
        <dbReference type="Proteomes" id="UP000054874"/>
    </source>
</evidence>
<sequence>MNRIITCSVKEATKLMGHLNEDDIVTLTIIDKKSHIIHSQPKRIKKKNGEELIHQADSIEYQDNEIFGRISLYGVVKEKNVIHNLLFHQLE</sequence>
<dbReference type="RefSeq" id="WP_058354023.1">
    <property type="nucleotide sequence ID" value="NZ_CABMMD010000203.1"/>
</dbReference>
<dbReference type="Proteomes" id="UP000054874">
    <property type="component" value="Unassembled WGS sequence"/>
</dbReference>